<sequence length="177" mass="19523">MRAHRGSVHRRLARAVPLLLLGAAFACRGTREPRETLQPSDPRAQAERFIAAVNARDVDALLQLSADTLLFREQQWRTASDGVGFTLGPPLDTVVAGTEARRRFFTDLAGRVHVRQPTAVEHPPSKSALFARELASADPRWSALTLVVFLRGEGDVEHTAMTGMNPRTRKVAAFYVN</sequence>
<feature type="signal peptide" evidence="1">
    <location>
        <begin position="1"/>
        <end position="26"/>
    </location>
</feature>
<keyword evidence="1" id="KW-0732">Signal</keyword>
<keyword evidence="3" id="KW-1185">Reference proteome</keyword>
<protein>
    <recommendedName>
        <fullName evidence="4">SnoaL-like domain-containing protein</fullName>
    </recommendedName>
</protein>
<evidence type="ECO:0000313" key="3">
    <source>
        <dbReference type="Proteomes" id="UP000019151"/>
    </source>
</evidence>
<accession>W0RGW1</accession>
<evidence type="ECO:0000256" key="1">
    <source>
        <dbReference type="SAM" id="SignalP"/>
    </source>
</evidence>
<dbReference type="SUPFAM" id="SSF54427">
    <property type="entry name" value="NTF2-like"/>
    <property type="match status" value="1"/>
</dbReference>
<reference evidence="2 3" key="1">
    <citation type="journal article" date="2014" name="Genome Announc.">
        <title>Genome Sequence and Methylome of Soil Bacterium Gemmatirosa kalamazoonensis KBS708T, a Member of the Rarely Cultivated Gemmatimonadetes Phylum.</title>
        <authorList>
            <person name="Debruyn J.M."/>
            <person name="Radosevich M."/>
            <person name="Wommack K.E."/>
            <person name="Polson S.W."/>
            <person name="Hauser L.J."/>
            <person name="Fawaz M.N."/>
            <person name="Korlach J."/>
            <person name="Tsai Y.C."/>
        </authorList>
    </citation>
    <scope>NUCLEOTIDE SEQUENCE [LARGE SCALE GENOMIC DNA]</scope>
    <source>
        <strain evidence="2 3">KBS708</strain>
    </source>
</reference>
<dbReference type="KEGG" id="gba:J421_2033"/>
<dbReference type="STRING" id="861299.J421_2033"/>
<dbReference type="EMBL" id="CP007128">
    <property type="protein sequence ID" value="AHG89570.1"/>
    <property type="molecule type" value="Genomic_DNA"/>
</dbReference>
<organism evidence="2 3">
    <name type="scientific">Gemmatirosa kalamazoonensis</name>
    <dbReference type="NCBI Taxonomy" id="861299"/>
    <lineage>
        <taxon>Bacteria</taxon>
        <taxon>Pseudomonadati</taxon>
        <taxon>Gemmatimonadota</taxon>
        <taxon>Gemmatimonadia</taxon>
        <taxon>Gemmatimonadales</taxon>
        <taxon>Gemmatimonadaceae</taxon>
        <taxon>Gemmatirosa</taxon>
    </lineage>
</organism>
<evidence type="ECO:0000313" key="2">
    <source>
        <dbReference type="EMBL" id="AHG89570.1"/>
    </source>
</evidence>
<dbReference type="InParanoid" id="W0RGW1"/>
<dbReference type="AlphaFoldDB" id="W0RGW1"/>
<name>W0RGW1_9BACT</name>
<evidence type="ECO:0008006" key="4">
    <source>
        <dbReference type="Google" id="ProtNLM"/>
    </source>
</evidence>
<dbReference type="PROSITE" id="PS51257">
    <property type="entry name" value="PROKAR_LIPOPROTEIN"/>
    <property type="match status" value="1"/>
</dbReference>
<dbReference type="Proteomes" id="UP000019151">
    <property type="component" value="Chromosome"/>
</dbReference>
<proteinExistence type="predicted"/>
<gene>
    <name evidence="2" type="ORF">J421_2033</name>
</gene>
<feature type="chain" id="PRO_5004794978" description="SnoaL-like domain-containing protein" evidence="1">
    <location>
        <begin position="27"/>
        <end position="177"/>
    </location>
</feature>
<dbReference type="HOGENOM" id="CLU_1515823_0_0_0"/>
<dbReference type="InterPro" id="IPR032710">
    <property type="entry name" value="NTF2-like_dom_sf"/>
</dbReference>
<dbReference type="Gene3D" id="3.10.450.50">
    <property type="match status" value="1"/>
</dbReference>